<dbReference type="InterPro" id="IPR003594">
    <property type="entry name" value="HATPase_dom"/>
</dbReference>
<evidence type="ECO:0000256" key="14">
    <source>
        <dbReference type="SAM" id="Phobius"/>
    </source>
</evidence>
<name>A0A2U8E1H9_9BACT</name>
<feature type="transmembrane region" description="Helical" evidence="14">
    <location>
        <begin position="75"/>
        <end position="92"/>
    </location>
</feature>
<evidence type="ECO:0000313" key="17">
    <source>
        <dbReference type="EMBL" id="AWI08729.1"/>
    </source>
</evidence>
<dbReference type="SMART" id="SM00086">
    <property type="entry name" value="PAC"/>
    <property type="match status" value="1"/>
</dbReference>
<dbReference type="CDD" id="cd00130">
    <property type="entry name" value="PAS"/>
    <property type="match status" value="1"/>
</dbReference>
<dbReference type="KEGG" id="elut:CKA38_05190"/>
<dbReference type="SUPFAM" id="SSF55785">
    <property type="entry name" value="PYP-like sensor domain (PAS domain)"/>
    <property type="match status" value="1"/>
</dbReference>
<dbReference type="SMART" id="SM00387">
    <property type="entry name" value="HATPase_c"/>
    <property type="match status" value="1"/>
</dbReference>
<dbReference type="InterPro" id="IPR000014">
    <property type="entry name" value="PAS"/>
</dbReference>
<dbReference type="Pfam" id="PF13426">
    <property type="entry name" value="PAS_9"/>
    <property type="match status" value="1"/>
</dbReference>
<evidence type="ECO:0000256" key="4">
    <source>
        <dbReference type="ARBA" id="ARBA00022553"/>
    </source>
</evidence>
<accession>A0A2U8E1H9</accession>
<dbReference type="OrthoDB" id="6192248at2"/>
<evidence type="ECO:0000256" key="6">
    <source>
        <dbReference type="ARBA" id="ARBA00022692"/>
    </source>
</evidence>
<dbReference type="Gene3D" id="1.10.287.130">
    <property type="match status" value="1"/>
</dbReference>
<keyword evidence="12 14" id="KW-0472">Membrane</keyword>
<dbReference type="InterPro" id="IPR036097">
    <property type="entry name" value="HisK_dim/P_sf"/>
</dbReference>
<keyword evidence="11" id="KW-0902">Two-component regulatory system</keyword>
<keyword evidence="8" id="KW-0418">Kinase</keyword>
<evidence type="ECO:0000256" key="1">
    <source>
        <dbReference type="ARBA" id="ARBA00000085"/>
    </source>
</evidence>
<proteinExistence type="predicted"/>
<protein>
    <recommendedName>
        <fullName evidence="3">histidine kinase</fullName>
        <ecNumber evidence="3">2.7.13.3</ecNumber>
    </recommendedName>
</protein>
<evidence type="ECO:0000256" key="7">
    <source>
        <dbReference type="ARBA" id="ARBA00022741"/>
    </source>
</evidence>
<dbReference type="InterPro" id="IPR000700">
    <property type="entry name" value="PAS-assoc_C"/>
</dbReference>
<dbReference type="Pfam" id="PF00512">
    <property type="entry name" value="HisKA"/>
    <property type="match status" value="1"/>
</dbReference>
<evidence type="ECO:0000256" key="12">
    <source>
        <dbReference type="ARBA" id="ARBA00023136"/>
    </source>
</evidence>
<dbReference type="Proteomes" id="UP000244896">
    <property type="component" value="Chromosome"/>
</dbReference>
<evidence type="ECO:0000259" key="15">
    <source>
        <dbReference type="PROSITE" id="PS50109"/>
    </source>
</evidence>
<dbReference type="GO" id="GO:0000155">
    <property type="term" value="F:phosphorelay sensor kinase activity"/>
    <property type="evidence" value="ECO:0007669"/>
    <property type="project" value="InterPro"/>
</dbReference>
<evidence type="ECO:0000313" key="18">
    <source>
        <dbReference type="Proteomes" id="UP000244896"/>
    </source>
</evidence>
<dbReference type="PANTHER" id="PTHR45339:SF1">
    <property type="entry name" value="HYBRID SIGNAL TRANSDUCTION HISTIDINE KINASE J"/>
    <property type="match status" value="1"/>
</dbReference>
<evidence type="ECO:0000256" key="5">
    <source>
        <dbReference type="ARBA" id="ARBA00022679"/>
    </source>
</evidence>
<evidence type="ECO:0000256" key="11">
    <source>
        <dbReference type="ARBA" id="ARBA00023012"/>
    </source>
</evidence>
<dbReference type="InterPro" id="IPR035965">
    <property type="entry name" value="PAS-like_dom_sf"/>
</dbReference>
<dbReference type="Gene3D" id="3.30.450.20">
    <property type="entry name" value="PAS domain"/>
    <property type="match status" value="1"/>
</dbReference>
<keyword evidence="6 14" id="KW-0812">Transmembrane</keyword>
<evidence type="ECO:0000256" key="2">
    <source>
        <dbReference type="ARBA" id="ARBA00004370"/>
    </source>
</evidence>
<evidence type="ECO:0000256" key="13">
    <source>
        <dbReference type="SAM" id="MobiDB-lite"/>
    </source>
</evidence>
<evidence type="ECO:0000256" key="9">
    <source>
        <dbReference type="ARBA" id="ARBA00022840"/>
    </source>
</evidence>
<comment type="catalytic activity">
    <reaction evidence="1">
        <text>ATP + protein L-histidine = ADP + protein N-phospho-L-histidine.</text>
        <dbReference type="EC" id="2.7.13.3"/>
    </reaction>
</comment>
<evidence type="ECO:0000256" key="3">
    <source>
        <dbReference type="ARBA" id="ARBA00012438"/>
    </source>
</evidence>
<keyword evidence="4" id="KW-0597">Phosphoprotein</keyword>
<keyword evidence="18" id="KW-1185">Reference proteome</keyword>
<gene>
    <name evidence="17" type="ORF">CKA38_05190</name>
</gene>
<dbReference type="Gene3D" id="3.30.565.10">
    <property type="entry name" value="Histidine kinase-like ATPase, C-terminal domain"/>
    <property type="match status" value="1"/>
</dbReference>
<dbReference type="InterPro" id="IPR005467">
    <property type="entry name" value="His_kinase_dom"/>
</dbReference>
<keyword evidence="9" id="KW-0067">ATP-binding</keyword>
<keyword evidence="7" id="KW-0547">Nucleotide-binding</keyword>
<dbReference type="GO" id="GO:0005524">
    <property type="term" value="F:ATP binding"/>
    <property type="evidence" value="ECO:0007669"/>
    <property type="project" value="UniProtKB-KW"/>
</dbReference>
<keyword evidence="10 14" id="KW-1133">Transmembrane helix</keyword>
<evidence type="ECO:0000256" key="8">
    <source>
        <dbReference type="ARBA" id="ARBA00022777"/>
    </source>
</evidence>
<dbReference type="PROSITE" id="PS50113">
    <property type="entry name" value="PAC"/>
    <property type="match status" value="1"/>
</dbReference>
<dbReference type="GO" id="GO:0016020">
    <property type="term" value="C:membrane"/>
    <property type="evidence" value="ECO:0007669"/>
    <property type="project" value="UniProtKB-SubCell"/>
</dbReference>
<dbReference type="Pfam" id="PF02518">
    <property type="entry name" value="HATPase_c"/>
    <property type="match status" value="1"/>
</dbReference>
<dbReference type="CDD" id="cd00082">
    <property type="entry name" value="HisKA"/>
    <property type="match status" value="1"/>
</dbReference>
<dbReference type="InterPro" id="IPR001610">
    <property type="entry name" value="PAC"/>
</dbReference>
<dbReference type="PROSITE" id="PS50109">
    <property type="entry name" value="HIS_KIN"/>
    <property type="match status" value="1"/>
</dbReference>
<dbReference type="NCBIfam" id="TIGR00229">
    <property type="entry name" value="sensory_box"/>
    <property type="match status" value="1"/>
</dbReference>
<comment type="subcellular location">
    <subcellularLocation>
        <location evidence="2">Membrane</location>
    </subcellularLocation>
</comment>
<evidence type="ECO:0000256" key="10">
    <source>
        <dbReference type="ARBA" id="ARBA00022989"/>
    </source>
</evidence>
<sequence>MARVCGKNHAARHSHNWPGGHGRGCHGEAPHGRRVLRAALKTGPLRRTVPHARKSGAAGIGREARMRALSGRQKAVIVFALIVTLGVCVGITRCMHRSAFHRQNAAAGLTMLALSFSDEDLADLTNDSPALRAKVHAELKKRMDNVRDADPSVKTMELLRCDVRTGEATCLVHSSPPDTPETPPLGEGCTVFVKPELIQRLVNKNEPVVHLHILGPAGGFVVEAHAFVAPSVTSLRAQPAADIVRYNLDGAAWFSECAADGIQGLLVCLIIMGVPFAAYGIARRSTGRERMIEGLRMAADQCENAIMIAGLDAGVIYANGGLSRQTGYSCEELLAMRAPDLAAEDVSEKLWVDSWNKGFPPDSEVMLRRKNGEPYPANVVSTAVRRKRGRGDVFSYIFIITDLTERTRRNQQLQQARHSAENASRAKGAFLAMMSHEVRTPLNGILGFSSLLMDTELGGQPRECVEEIRKNGETLSRLSADILDLSRIESGSVLLHLDCCNLRPLIGDAINSAKETTAGKPLEYTTHVNAPAPVEIMVDSMRLRQILANYTLNAARAMSAGKIELGASVTDNNGGMVTLRFSIRGIPTGEAPSPSPSAKVSSLAMTISRHLIQLMNGEIIAENSDTTGGTVFVFSIQCERC</sequence>
<feature type="domain" description="Histidine kinase" evidence="15">
    <location>
        <begin position="433"/>
        <end position="640"/>
    </location>
</feature>
<dbReference type="InterPro" id="IPR036890">
    <property type="entry name" value="HATPase_C_sf"/>
</dbReference>
<evidence type="ECO:0000259" key="16">
    <source>
        <dbReference type="PROSITE" id="PS50113"/>
    </source>
</evidence>
<reference evidence="17 18" key="1">
    <citation type="journal article" date="2018" name="Syst. Appl. Microbiol.">
        <title>Ereboglobus luteus gen. nov. sp. nov. from cockroach guts, and new insights into the oxygen relationship of the genera Opitutus and Didymococcus (Verrucomicrobia: Opitutaceae).</title>
        <authorList>
            <person name="Tegtmeier D."/>
            <person name="Belitz A."/>
            <person name="Radek R."/>
            <person name="Heimerl T."/>
            <person name="Brune A."/>
        </authorList>
    </citation>
    <scope>NUCLEOTIDE SEQUENCE [LARGE SCALE GENOMIC DNA]</scope>
    <source>
        <strain evidence="17 18">Ho45</strain>
    </source>
</reference>
<dbReference type="SMART" id="SM00388">
    <property type="entry name" value="HisKA"/>
    <property type="match status" value="1"/>
</dbReference>
<feature type="domain" description="PAC" evidence="16">
    <location>
        <begin position="361"/>
        <end position="415"/>
    </location>
</feature>
<organism evidence="17 18">
    <name type="scientific">Ereboglobus luteus</name>
    <dbReference type="NCBI Taxonomy" id="1796921"/>
    <lineage>
        <taxon>Bacteria</taxon>
        <taxon>Pseudomonadati</taxon>
        <taxon>Verrucomicrobiota</taxon>
        <taxon>Opitutia</taxon>
        <taxon>Opitutales</taxon>
        <taxon>Opitutaceae</taxon>
        <taxon>Ereboglobus</taxon>
    </lineage>
</organism>
<dbReference type="InterPro" id="IPR003661">
    <property type="entry name" value="HisK_dim/P_dom"/>
</dbReference>
<dbReference type="FunFam" id="1.10.287.130:FF:000004">
    <property type="entry name" value="Ethylene receptor 1"/>
    <property type="match status" value="1"/>
</dbReference>
<dbReference type="EC" id="2.7.13.3" evidence="3"/>
<dbReference type="SUPFAM" id="SSF47384">
    <property type="entry name" value="Homodimeric domain of signal transducing histidine kinase"/>
    <property type="match status" value="1"/>
</dbReference>
<dbReference type="SUPFAM" id="SSF55874">
    <property type="entry name" value="ATPase domain of HSP90 chaperone/DNA topoisomerase II/histidine kinase"/>
    <property type="match status" value="1"/>
</dbReference>
<feature type="region of interest" description="Disordered" evidence="13">
    <location>
        <begin position="1"/>
        <end position="29"/>
    </location>
</feature>
<dbReference type="AlphaFoldDB" id="A0A2U8E1H9"/>
<keyword evidence="5" id="KW-0808">Transferase</keyword>
<dbReference type="EMBL" id="CP023004">
    <property type="protein sequence ID" value="AWI08729.1"/>
    <property type="molecule type" value="Genomic_DNA"/>
</dbReference>
<dbReference type="PANTHER" id="PTHR45339">
    <property type="entry name" value="HYBRID SIGNAL TRANSDUCTION HISTIDINE KINASE J"/>
    <property type="match status" value="1"/>
</dbReference>